<dbReference type="AlphaFoldDB" id="A0AAD6UZT6"/>
<evidence type="ECO:0008006" key="4">
    <source>
        <dbReference type="Google" id="ProtNLM"/>
    </source>
</evidence>
<feature type="region of interest" description="Disordered" evidence="1">
    <location>
        <begin position="205"/>
        <end position="238"/>
    </location>
</feature>
<feature type="compositionally biased region" description="Acidic residues" evidence="1">
    <location>
        <begin position="28"/>
        <end position="63"/>
    </location>
</feature>
<name>A0AAD6UZT6_9AGAR</name>
<feature type="compositionally biased region" description="Polar residues" evidence="1">
    <location>
        <begin position="1"/>
        <end position="11"/>
    </location>
</feature>
<evidence type="ECO:0000313" key="3">
    <source>
        <dbReference type="Proteomes" id="UP001219525"/>
    </source>
</evidence>
<feature type="compositionally biased region" description="Basic and acidic residues" evidence="1">
    <location>
        <begin position="212"/>
        <end position="224"/>
    </location>
</feature>
<protein>
    <recommendedName>
        <fullName evidence="4">SAM domain-containing protein</fullName>
    </recommendedName>
</protein>
<accession>A0AAD6UZT6</accession>
<organism evidence="2 3">
    <name type="scientific">Mycena pura</name>
    <dbReference type="NCBI Taxonomy" id="153505"/>
    <lineage>
        <taxon>Eukaryota</taxon>
        <taxon>Fungi</taxon>
        <taxon>Dikarya</taxon>
        <taxon>Basidiomycota</taxon>
        <taxon>Agaricomycotina</taxon>
        <taxon>Agaricomycetes</taxon>
        <taxon>Agaricomycetidae</taxon>
        <taxon>Agaricales</taxon>
        <taxon>Marasmiineae</taxon>
        <taxon>Mycenaceae</taxon>
        <taxon>Mycena</taxon>
    </lineage>
</organism>
<reference evidence="2" key="1">
    <citation type="submission" date="2023-03" db="EMBL/GenBank/DDBJ databases">
        <title>Massive genome expansion in bonnet fungi (Mycena s.s.) driven by repeated elements and novel gene families across ecological guilds.</title>
        <authorList>
            <consortium name="Lawrence Berkeley National Laboratory"/>
            <person name="Harder C.B."/>
            <person name="Miyauchi S."/>
            <person name="Viragh M."/>
            <person name="Kuo A."/>
            <person name="Thoen E."/>
            <person name="Andreopoulos B."/>
            <person name="Lu D."/>
            <person name="Skrede I."/>
            <person name="Drula E."/>
            <person name="Henrissat B."/>
            <person name="Morin E."/>
            <person name="Kohler A."/>
            <person name="Barry K."/>
            <person name="LaButti K."/>
            <person name="Morin E."/>
            <person name="Salamov A."/>
            <person name="Lipzen A."/>
            <person name="Mereny Z."/>
            <person name="Hegedus B."/>
            <person name="Baldrian P."/>
            <person name="Stursova M."/>
            <person name="Weitz H."/>
            <person name="Taylor A."/>
            <person name="Grigoriev I.V."/>
            <person name="Nagy L.G."/>
            <person name="Martin F."/>
            <person name="Kauserud H."/>
        </authorList>
    </citation>
    <scope>NUCLEOTIDE SEQUENCE</scope>
    <source>
        <strain evidence="2">9144</strain>
    </source>
</reference>
<evidence type="ECO:0000313" key="2">
    <source>
        <dbReference type="EMBL" id="KAJ7196225.1"/>
    </source>
</evidence>
<proteinExistence type="predicted"/>
<evidence type="ECO:0000256" key="1">
    <source>
        <dbReference type="SAM" id="MobiDB-lite"/>
    </source>
</evidence>
<gene>
    <name evidence="2" type="ORF">GGX14DRAFT_403426</name>
</gene>
<comment type="caution">
    <text evidence="2">The sequence shown here is derived from an EMBL/GenBank/DDBJ whole genome shotgun (WGS) entry which is preliminary data.</text>
</comment>
<dbReference type="EMBL" id="JARJCW010000085">
    <property type="protein sequence ID" value="KAJ7196225.1"/>
    <property type="molecule type" value="Genomic_DNA"/>
</dbReference>
<feature type="region of interest" description="Disordered" evidence="1">
    <location>
        <begin position="1"/>
        <end position="110"/>
    </location>
</feature>
<sequence>MLKGTYLTQPLHNGPGLLGDDTQIVVLDSDDEEAADDIPDEDDYQEHERDEEEDEEAHEEEEEPPQKRKLAQSAESDDEEDAEPVKVPQKRKRAQSAESENDDPPPPRDIEYKICVYTSQQMKKSKSSRGAPATEIVTLKSDRSWSTLKSQIRSHISVALDQPFPELRHYNVSFTVPRQVSDPILLLDEIKYKYMVKKALSIQKSPNAKSVVEPKESKTDKENADTMADSDSSKSKKKKKTKVTSFVIEIPHSRDILPGNVALNEKIGELRERWQCPTPGGACGSEHCFYNEADPEHLPLSHAHMASWAAAMASKVFADVNTPPNNQLFDRVSSAARAAQSPLLQRRLELREQSAAKNTSTAPQVNINFPPKFLNLVRPTPAVQPTPAVPVGPNPPHSTTDALIPFPRIVGDDLSINMFCMQYDLDFGIADLFDQNKFKRTSELEFVGLHDLKEMGFARGEIAGLQIAIRKWSKLPGEFVHQKYPA</sequence>
<keyword evidence="3" id="KW-1185">Reference proteome</keyword>
<dbReference type="Proteomes" id="UP001219525">
    <property type="component" value="Unassembled WGS sequence"/>
</dbReference>